<sequence length="216" mass="24319">MMAALLPSRERRRYLQEDLNSPRGTHCPHPQSVRRHFIPWSRPVSMARSSVLSLYEKGCVCRLSYLQTKTKKKRKKSQRTAIMMEWISQTTHLFLVLLFGLSTAKVFRSTPSFFPSSLPSALSQLLSHCPALLARHTTYDTITPRDPGFGRIPARLGDPSRPRLHQLTPNPRSRTDSTIQIRDTALAPQGYLTTGKNGTDPTAARPVGERDPLLCS</sequence>
<evidence type="ECO:0000313" key="3">
    <source>
        <dbReference type="Proteomes" id="UP001285908"/>
    </source>
</evidence>
<dbReference type="RefSeq" id="XP_062696755.1">
    <property type="nucleotide sequence ID" value="XM_062836502.1"/>
</dbReference>
<dbReference type="AlphaFoldDB" id="A0AAJ0IEV9"/>
<dbReference type="Proteomes" id="UP001285908">
    <property type="component" value="Unassembled WGS sequence"/>
</dbReference>
<feature type="region of interest" description="Disordered" evidence="1">
    <location>
        <begin position="144"/>
        <end position="216"/>
    </location>
</feature>
<reference evidence="2 3" key="1">
    <citation type="journal article" date="2023" name="Mol. Phylogenet. Evol.">
        <title>Genome-scale phylogeny and comparative genomics of the fungal order Sordariales.</title>
        <authorList>
            <person name="Hensen N."/>
            <person name="Bonometti L."/>
            <person name="Westerberg I."/>
            <person name="Brannstrom I.O."/>
            <person name="Guillou S."/>
            <person name="Cros-Aarteil S."/>
            <person name="Calhoun S."/>
            <person name="Haridas S."/>
            <person name="Kuo A."/>
            <person name="Mondo S."/>
            <person name="Pangilinan J."/>
            <person name="Riley R."/>
            <person name="LaButti K."/>
            <person name="Andreopoulos B."/>
            <person name="Lipzen A."/>
            <person name="Chen C."/>
            <person name="Yan M."/>
            <person name="Daum C."/>
            <person name="Ng V."/>
            <person name="Clum A."/>
            <person name="Steindorff A."/>
            <person name="Ohm R.A."/>
            <person name="Martin F."/>
            <person name="Silar P."/>
            <person name="Natvig D.O."/>
            <person name="Lalanne C."/>
            <person name="Gautier V."/>
            <person name="Ament-Velasquez S.L."/>
            <person name="Kruys A."/>
            <person name="Hutchinson M.I."/>
            <person name="Powell A.J."/>
            <person name="Barry K."/>
            <person name="Miller A.N."/>
            <person name="Grigoriev I.V."/>
            <person name="Debuchy R."/>
            <person name="Gladieux P."/>
            <person name="Hiltunen Thoren M."/>
            <person name="Johannesson H."/>
        </authorList>
    </citation>
    <scope>NUCLEOTIDE SEQUENCE [LARGE SCALE GENOMIC DNA]</scope>
    <source>
        <strain evidence="2 3">FGSC 10403</strain>
    </source>
</reference>
<dbReference type="GeneID" id="87874124"/>
<feature type="compositionally biased region" description="Polar residues" evidence="1">
    <location>
        <begin position="167"/>
        <end position="181"/>
    </location>
</feature>
<organism evidence="2 3">
    <name type="scientific">Neurospora hispaniola</name>
    <dbReference type="NCBI Taxonomy" id="588809"/>
    <lineage>
        <taxon>Eukaryota</taxon>
        <taxon>Fungi</taxon>
        <taxon>Dikarya</taxon>
        <taxon>Ascomycota</taxon>
        <taxon>Pezizomycotina</taxon>
        <taxon>Sordariomycetes</taxon>
        <taxon>Sordariomycetidae</taxon>
        <taxon>Sordariales</taxon>
        <taxon>Sordariaceae</taxon>
        <taxon>Neurospora</taxon>
    </lineage>
</organism>
<proteinExistence type="predicted"/>
<comment type="caution">
    <text evidence="2">The sequence shown here is derived from an EMBL/GenBank/DDBJ whole genome shotgun (WGS) entry which is preliminary data.</text>
</comment>
<feature type="compositionally biased region" description="Polar residues" evidence="1">
    <location>
        <begin position="191"/>
        <end position="200"/>
    </location>
</feature>
<name>A0AAJ0IEV9_9PEZI</name>
<keyword evidence="3" id="KW-1185">Reference proteome</keyword>
<evidence type="ECO:0000313" key="2">
    <source>
        <dbReference type="EMBL" id="KAK3499122.1"/>
    </source>
</evidence>
<dbReference type="EMBL" id="JAULSX010000001">
    <property type="protein sequence ID" value="KAK3499122.1"/>
    <property type="molecule type" value="Genomic_DNA"/>
</dbReference>
<gene>
    <name evidence="2" type="ORF">B0T23DRAFT_369239</name>
</gene>
<protein>
    <submittedName>
        <fullName evidence="2">Uncharacterized protein</fullName>
    </submittedName>
</protein>
<evidence type="ECO:0000256" key="1">
    <source>
        <dbReference type="SAM" id="MobiDB-lite"/>
    </source>
</evidence>
<accession>A0AAJ0IEV9</accession>
<feature type="compositionally biased region" description="Basic and acidic residues" evidence="1">
    <location>
        <begin position="207"/>
        <end position="216"/>
    </location>
</feature>